<dbReference type="InterPro" id="IPR000792">
    <property type="entry name" value="Tscrpt_reg_LuxR_C"/>
</dbReference>
<evidence type="ECO:0000313" key="7">
    <source>
        <dbReference type="Proteomes" id="UP000297720"/>
    </source>
</evidence>
<evidence type="ECO:0000256" key="2">
    <source>
        <dbReference type="ARBA" id="ARBA00023125"/>
    </source>
</evidence>
<dbReference type="Gene3D" id="3.40.50.2300">
    <property type="match status" value="1"/>
</dbReference>
<dbReference type="EMBL" id="QORL01000090">
    <property type="protein sequence ID" value="TFF69828.1"/>
    <property type="molecule type" value="Genomic_DNA"/>
</dbReference>
<dbReference type="CDD" id="cd06170">
    <property type="entry name" value="LuxR_C_like"/>
    <property type="match status" value="1"/>
</dbReference>
<dbReference type="PRINTS" id="PR00038">
    <property type="entry name" value="HTHLUXR"/>
</dbReference>
<evidence type="ECO:0000259" key="4">
    <source>
        <dbReference type="PROSITE" id="PS50043"/>
    </source>
</evidence>
<dbReference type="AlphaFoldDB" id="A0A5F0K1D2"/>
<keyword evidence="2" id="KW-0238">DNA-binding</keyword>
<dbReference type="InterPro" id="IPR036388">
    <property type="entry name" value="WH-like_DNA-bd_sf"/>
</dbReference>
<keyword evidence="7" id="KW-1185">Reference proteome</keyword>
<dbReference type="GO" id="GO:0006355">
    <property type="term" value="P:regulation of DNA-templated transcription"/>
    <property type="evidence" value="ECO:0007669"/>
    <property type="project" value="InterPro"/>
</dbReference>
<gene>
    <name evidence="5" type="ORF">DRM93_21820</name>
    <name evidence="6" type="ORF">DRM94_21820</name>
</gene>
<dbReference type="Pfam" id="PF00196">
    <property type="entry name" value="GerE"/>
    <property type="match status" value="1"/>
</dbReference>
<dbReference type="SUPFAM" id="SSF46894">
    <property type="entry name" value="C-terminal effector domain of the bipartite response regulators"/>
    <property type="match status" value="1"/>
</dbReference>
<reference evidence="6 8" key="1">
    <citation type="submission" date="2018-06" db="EMBL/GenBank/DDBJ databases">
        <title>Occurrence of a novel blaKPC-2- and qnrS2- harbouring IncP6 plasmid from Aeromonas taiwanensis isolates recovered from the river sediments.</title>
        <authorList>
            <person name="Zheng B."/>
            <person name="Yu X."/>
            <person name="Xiao Y."/>
        </authorList>
    </citation>
    <scope>NUCLEOTIDE SEQUENCE [LARGE SCALE GENOMIC DNA]</scope>
    <source>
        <strain evidence="5 7">1713</strain>
        <strain evidence="6 8">198</strain>
    </source>
</reference>
<feature type="domain" description="HTH luxR-type" evidence="4">
    <location>
        <begin position="165"/>
        <end position="230"/>
    </location>
</feature>
<dbReference type="InterPro" id="IPR016032">
    <property type="entry name" value="Sig_transdc_resp-reg_C-effctor"/>
</dbReference>
<keyword evidence="1" id="KW-0805">Transcription regulation</keyword>
<dbReference type="OrthoDB" id="561214at2"/>
<evidence type="ECO:0000313" key="6">
    <source>
        <dbReference type="EMBL" id="TFF72794.1"/>
    </source>
</evidence>
<dbReference type="SMART" id="SM00421">
    <property type="entry name" value="HTH_LUXR"/>
    <property type="match status" value="1"/>
</dbReference>
<name>A0A5F0K1D2_9GAMM</name>
<dbReference type="PANTHER" id="PTHR44688">
    <property type="entry name" value="DNA-BINDING TRANSCRIPTIONAL ACTIVATOR DEVR_DOSR"/>
    <property type="match status" value="1"/>
</dbReference>
<evidence type="ECO:0000313" key="5">
    <source>
        <dbReference type="EMBL" id="TFF69828.1"/>
    </source>
</evidence>
<dbReference type="InterPro" id="IPR049151">
    <property type="entry name" value="CsgD-like_REC"/>
</dbReference>
<sequence>MMPEMHMHMQMQQIQEMKDRDITLLLVAEPSLQTSMLSSYLSQELKITVQCIHTSPSPECPPDALAQAVLWLIDMATIKGKELIEWQAYSQTTNQKHIVALLNAEPHVDIWSMLQWPSCVGVFFSSDLPQCLACGIKKILLGELWIPRDMLADLYRKQIKNCALASSSNCLLTKRELEILNQLCLGHSNHDIATSFYISENTTKSHLYRIFKKIGVRNRLQAVQWANENLPQRFLCWVSSFSILTDDLVASMMRLLMFVS</sequence>
<dbReference type="GO" id="GO:0003677">
    <property type="term" value="F:DNA binding"/>
    <property type="evidence" value="ECO:0007669"/>
    <property type="project" value="UniProtKB-KW"/>
</dbReference>
<dbReference type="EMBL" id="QORK01000090">
    <property type="protein sequence ID" value="TFF72794.1"/>
    <property type="molecule type" value="Genomic_DNA"/>
</dbReference>
<evidence type="ECO:0000313" key="8">
    <source>
        <dbReference type="Proteomes" id="UP000297914"/>
    </source>
</evidence>
<protein>
    <submittedName>
        <fullName evidence="6">Helix-turn-helix transcriptional regulator</fullName>
    </submittedName>
</protein>
<organism evidence="6 8">
    <name type="scientific">Aeromonas taiwanensis</name>
    <dbReference type="NCBI Taxonomy" id="633417"/>
    <lineage>
        <taxon>Bacteria</taxon>
        <taxon>Pseudomonadati</taxon>
        <taxon>Pseudomonadota</taxon>
        <taxon>Gammaproteobacteria</taxon>
        <taxon>Aeromonadales</taxon>
        <taxon>Aeromonadaceae</taxon>
        <taxon>Aeromonas</taxon>
    </lineage>
</organism>
<dbReference type="PANTHER" id="PTHR44688:SF16">
    <property type="entry name" value="DNA-BINDING TRANSCRIPTIONAL ACTIVATOR DEVR_DOSR"/>
    <property type="match status" value="1"/>
</dbReference>
<proteinExistence type="predicted"/>
<dbReference type="FunFam" id="1.10.10.10:FF:000153">
    <property type="entry name" value="LuxR family transcriptional regulator"/>
    <property type="match status" value="1"/>
</dbReference>
<dbReference type="PROSITE" id="PS50043">
    <property type="entry name" value="HTH_LUXR_2"/>
    <property type="match status" value="1"/>
</dbReference>
<evidence type="ECO:0000256" key="3">
    <source>
        <dbReference type="ARBA" id="ARBA00023163"/>
    </source>
</evidence>
<comment type="caution">
    <text evidence="6">The sequence shown here is derived from an EMBL/GenBank/DDBJ whole genome shotgun (WGS) entry which is preliminary data.</text>
</comment>
<dbReference type="Proteomes" id="UP000297914">
    <property type="component" value="Unassembled WGS sequence"/>
</dbReference>
<evidence type="ECO:0000256" key="1">
    <source>
        <dbReference type="ARBA" id="ARBA00023015"/>
    </source>
</evidence>
<keyword evidence="3" id="KW-0804">Transcription</keyword>
<accession>A0A5F0K1D2</accession>
<dbReference type="Proteomes" id="UP000297720">
    <property type="component" value="Unassembled WGS sequence"/>
</dbReference>
<dbReference type="Pfam" id="PF21155">
    <property type="entry name" value="VpsT-like_REC"/>
    <property type="match status" value="1"/>
</dbReference>
<dbReference type="Gene3D" id="1.10.10.10">
    <property type="entry name" value="Winged helix-like DNA-binding domain superfamily/Winged helix DNA-binding domain"/>
    <property type="match status" value="1"/>
</dbReference>